<evidence type="ECO:0000313" key="3">
    <source>
        <dbReference type="Proteomes" id="UP000474175"/>
    </source>
</evidence>
<keyword evidence="3" id="KW-1185">Reference proteome</keyword>
<accession>A0A6L9L2Q6</accession>
<dbReference type="RefSeq" id="WP_163945578.1">
    <property type="nucleotide sequence ID" value="NZ_JAAFZH010000003.1"/>
</dbReference>
<evidence type="ECO:0000313" key="2">
    <source>
        <dbReference type="EMBL" id="NDU94825.1"/>
    </source>
</evidence>
<keyword evidence="1" id="KW-0732">Signal</keyword>
<reference evidence="2 3" key="1">
    <citation type="submission" date="2020-02" db="EMBL/GenBank/DDBJ databases">
        <title>Draft genome sequence of two Spirosoma agri KCTC 52727 and Spirosoma terrae KCTC 52035.</title>
        <authorList>
            <person name="Rojas J."/>
            <person name="Ambika Manirajan B."/>
            <person name="Suarez C."/>
            <person name="Ratering S."/>
            <person name="Schnell S."/>
        </authorList>
    </citation>
    <scope>NUCLEOTIDE SEQUENCE [LARGE SCALE GENOMIC DNA]</scope>
    <source>
        <strain evidence="2 3">KCTC 52035</strain>
    </source>
</reference>
<gene>
    <name evidence="2" type="ORF">GK108_08065</name>
</gene>
<dbReference type="Proteomes" id="UP000474175">
    <property type="component" value="Unassembled WGS sequence"/>
</dbReference>
<proteinExistence type="predicted"/>
<name>A0A6L9L2Q6_9BACT</name>
<comment type="caution">
    <text evidence="2">The sequence shown here is derived from an EMBL/GenBank/DDBJ whole genome shotgun (WGS) entry which is preliminary data.</text>
</comment>
<evidence type="ECO:0000256" key="1">
    <source>
        <dbReference type="SAM" id="SignalP"/>
    </source>
</evidence>
<feature type="chain" id="PRO_5027024399" description="DUF2961 domain-containing protein" evidence="1">
    <location>
        <begin position="24"/>
        <end position="551"/>
    </location>
</feature>
<protein>
    <recommendedName>
        <fullName evidence="4">DUF2961 domain-containing protein</fullName>
    </recommendedName>
</protein>
<organism evidence="2 3">
    <name type="scientific">Spirosoma terrae</name>
    <dbReference type="NCBI Taxonomy" id="1968276"/>
    <lineage>
        <taxon>Bacteria</taxon>
        <taxon>Pseudomonadati</taxon>
        <taxon>Bacteroidota</taxon>
        <taxon>Cytophagia</taxon>
        <taxon>Cytophagales</taxon>
        <taxon>Cytophagaceae</taxon>
        <taxon>Spirosoma</taxon>
    </lineage>
</organism>
<dbReference type="EMBL" id="JAAFZH010000003">
    <property type="protein sequence ID" value="NDU94825.1"/>
    <property type="molecule type" value="Genomic_DNA"/>
</dbReference>
<evidence type="ECO:0008006" key="4">
    <source>
        <dbReference type="Google" id="ProtNLM"/>
    </source>
</evidence>
<dbReference type="AlphaFoldDB" id="A0A6L9L2Q6"/>
<feature type="signal peptide" evidence="1">
    <location>
        <begin position="1"/>
        <end position="23"/>
    </location>
</feature>
<sequence length="551" mass="61377">MKKNSFVSAALLIAVLLVGLWNCKDAPLPDPVIGGGGGGPGDGNGTTPPVTTLPPATTVSSATVGPFTYTVPDQPANWLSYNGTQILGLTIGSTTVQESATLRLEVRKEYGGAIQIYDKTTGQYLINFRDKGRESGLASYAGPRSFADDSPRWKGIGYNPLQPGDDGGNPSPILFHGLINGYVYTKVQCFSWAHQDARLLPFFYEQWVRLDDNKVHVKVRLTHQRPDKTFYDFMEQEWPFMMINGARSVRFYNGSAPFTFGPTVTSDGIEQIQNGNPVAQQFTPFHITEPWQAVEIGTNRYIGLCAPYYYRVNHLLGASTAKENWEGGDTHTYVGGRLFSPLDSDNIIEKEYTILVGTENQIREFAYTQPRSTRPDFRFDVAHGRNNWYIFDGGHDQKEPFKTDNWKITYDGKMDNGPLNARGTKLLSPAGSWKASDIDTLYIQMSYSGPENQLNLVWLLNGQQGDAIDPSFPTQNAVRFPRGERPYNGQYVPIPVVNDGKIRTYRVSMKSHPQWIDIIQQFEITHVVGSAVIPPGEKIEMVYFGATNPGN</sequence>